<name>A0ABT9C672_9PSED</name>
<comment type="caution">
    <text evidence="1">The sequence shown here is derived from an EMBL/GenBank/DDBJ whole genome shotgun (WGS) entry which is preliminary data.</text>
</comment>
<reference evidence="1 2" key="1">
    <citation type="submission" date="2023-07" db="EMBL/GenBank/DDBJ databases">
        <title>Identification of four novel Pseudomonas species associated with bacterial leaf spot of cucurbits.</title>
        <authorList>
            <person name="Fullem K.R."/>
        </authorList>
    </citation>
    <scope>NUCLEOTIDE SEQUENCE [LARGE SCALE GENOMIC DNA]</scope>
    <source>
        <strain evidence="1 2">K18</strain>
    </source>
</reference>
<accession>A0ABT9C672</accession>
<proteinExistence type="predicted"/>
<sequence>MTTSSAVHSQAFGFMSFVQSGVDPRTGQYTVSIDLPEVQSNWLCGPAFPLNLTFNPINTVDS</sequence>
<dbReference type="Proteomes" id="UP001228019">
    <property type="component" value="Unassembled WGS sequence"/>
</dbReference>
<feature type="non-terminal residue" evidence="1">
    <location>
        <position position="62"/>
    </location>
</feature>
<evidence type="ECO:0000313" key="1">
    <source>
        <dbReference type="EMBL" id="MDO7900287.1"/>
    </source>
</evidence>
<organism evidence="1 2">
    <name type="scientific">Pseudomonas citrulli</name>
    <dbReference type="NCBI Taxonomy" id="3064347"/>
    <lineage>
        <taxon>Bacteria</taxon>
        <taxon>Pseudomonadati</taxon>
        <taxon>Pseudomonadota</taxon>
        <taxon>Gammaproteobacteria</taxon>
        <taxon>Pseudomonadales</taxon>
        <taxon>Pseudomonadaceae</taxon>
        <taxon>Pseudomonas</taxon>
    </lineage>
</organism>
<dbReference type="EMBL" id="JAUQOP010000078">
    <property type="protein sequence ID" value="MDO7900287.1"/>
    <property type="molecule type" value="Genomic_DNA"/>
</dbReference>
<keyword evidence="2" id="KW-1185">Reference proteome</keyword>
<evidence type="ECO:0000313" key="2">
    <source>
        <dbReference type="Proteomes" id="UP001228019"/>
    </source>
</evidence>
<protein>
    <submittedName>
        <fullName evidence="1">Uncharacterized protein</fullName>
    </submittedName>
</protein>
<dbReference type="RefSeq" id="WP_304557267.1">
    <property type="nucleotide sequence ID" value="NZ_JAUQOP010000078.1"/>
</dbReference>
<gene>
    <name evidence="1" type="ORF">Q6A48_25645</name>
</gene>